<keyword evidence="2" id="KW-0812">Transmembrane</keyword>
<feature type="compositionally biased region" description="Polar residues" evidence="1">
    <location>
        <begin position="210"/>
        <end position="219"/>
    </location>
</feature>
<feature type="transmembrane region" description="Helical" evidence="2">
    <location>
        <begin position="330"/>
        <end position="349"/>
    </location>
</feature>
<sequence length="356" mass="38891">MILVKSLLLILCIHVLEISTAPINAASTNFLTSLMGSFRGPNAINITQFLSTFQMPACMKQCLPELDGLLTLLSKNDTNSDLAAICSELQSSTHCASSAGCSKVFVEATASAFKFVCLDNVQDASENNLDAVLDVPRLCNSTRCLLSCFKNKVDSKCRIGEKNLLESLLSAVMRGEYHGFDDALDWIMPESCRAKPARRPNADKEKVSANKPNASQNPTKDNRVPIDKSKSAGDGKPMTVRLPPATKDSKNAAKAVETALIIDGEHQLLPFQFPPARPRESVVLPPTEEKKADEKKLSKKKSGKEEKEKRERADDQLEVVSVENDVKNDGAGIVVGLTVFIATVFYWAWETARSSD</sequence>
<dbReference type="InterPro" id="IPR029153">
    <property type="entry name" value="CPG4"/>
</dbReference>
<evidence type="ECO:0000256" key="1">
    <source>
        <dbReference type="SAM" id="MobiDB-lite"/>
    </source>
</evidence>
<reference evidence="7" key="1">
    <citation type="submission" date="2017-02" db="UniProtKB">
        <authorList>
            <consortium name="WormBaseParasite"/>
        </authorList>
    </citation>
    <scope>IDENTIFICATION</scope>
</reference>
<feature type="compositionally biased region" description="Basic and acidic residues" evidence="1">
    <location>
        <begin position="303"/>
        <end position="315"/>
    </location>
</feature>
<feature type="signal peptide" evidence="3">
    <location>
        <begin position="1"/>
        <end position="25"/>
    </location>
</feature>
<name>A0A0N4YMV3_NIPBR</name>
<feature type="region of interest" description="Disordered" evidence="1">
    <location>
        <begin position="271"/>
        <end position="318"/>
    </location>
</feature>
<dbReference type="WBParaSite" id="NBR_0001853401-mRNA-1">
    <property type="protein sequence ID" value="NBR_0001853401-mRNA-1"/>
    <property type="gene ID" value="NBR_0001853401"/>
</dbReference>
<keyword evidence="2" id="KW-1133">Transmembrane helix</keyword>
<proteinExistence type="predicted"/>
<feature type="compositionally biased region" description="Basic and acidic residues" evidence="1">
    <location>
        <begin position="287"/>
        <end position="296"/>
    </location>
</feature>
<feature type="compositionally biased region" description="Basic and acidic residues" evidence="1">
    <location>
        <begin position="220"/>
        <end position="233"/>
    </location>
</feature>
<feature type="domain" description="Chondroitin proteoglycan 4" evidence="4">
    <location>
        <begin position="58"/>
        <end position="125"/>
    </location>
</feature>
<gene>
    <name evidence="5" type="ORF">NBR_LOCUS18535</name>
</gene>
<evidence type="ECO:0000313" key="7">
    <source>
        <dbReference type="WBParaSite" id="NBR_0001853401-mRNA-1"/>
    </source>
</evidence>
<keyword evidence="3" id="KW-0732">Signal</keyword>
<protein>
    <submittedName>
        <fullName evidence="7">CPG4 domain-containing protein</fullName>
    </submittedName>
</protein>
<evidence type="ECO:0000313" key="6">
    <source>
        <dbReference type="Proteomes" id="UP000271162"/>
    </source>
</evidence>
<keyword evidence="6" id="KW-1185">Reference proteome</keyword>
<evidence type="ECO:0000256" key="2">
    <source>
        <dbReference type="SAM" id="Phobius"/>
    </source>
</evidence>
<dbReference type="Proteomes" id="UP000271162">
    <property type="component" value="Unassembled WGS sequence"/>
</dbReference>
<organism evidence="7">
    <name type="scientific">Nippostrongylus brasiliensis</name>
    <name type="common">Rat hookworm</name>
    <dbReference type="NCBI Taxonomy" id="27835"/>
    <lineage>
        <taxon>Eukaryota</taxon>
        <taxon>Metazoa</taxon>
        <taxon>Ecdysozoa</taxon>
        <taxon>Nematoda</taxon>
        <taxon>Chromadorea</taxon>
        <taxon>Rhabditida</taxon>
        <taxon>Rhabditina</taxon>
        <taxon>Rhabditomorpha</taxon>
        <taxon>Strongyloidea</taxon>
        <taxon>Heligmosomidae</taxon>
        <taxon>Nippostrongylus</taxon>
    </lineage>
</organism>
<dbReference type="AlphaFoldDB" id="A0A0N4YMV3"/>
<dbReference type="OMA" id="YWAWETA"/>
<reference evidence="5 6" key="2">
    <citation type="submission" date="2018-11" db="EMBL/GenBank/DDBJ databases">
        <authorList>
            <consortium name="Pathogen Informatics"/>
        </authorList>
    </citation>
    <scope>NUCLEOTIDE SEQUENCE [LARGE SCALE GENOMIC DNA]</scope>
</reference>
<feature type="region of interest" description="Disordered" evidence="1">
    <location>
        <begin position="195"/>
        <end position="251"/>
    </location>
</feature>
<feature type="chain" id="PRO_5043126022" evidence="3">
    <location>
        <begin position="26"/>
        <end position="356"/>
    </location>
</feature>
<evidence type="ECO:0000259" key="4">
    <source>
        <dbReference type="Pfam" id="PF15481"/>
    </source>
</evidence>
<evidence type="ECO:0000313" key="5">
    <source>
        <dbReference type="EMBL" id="VDL82260.1"/>
    </source>
</evidence>
<keyword evidence="2" id="KW-0472">Membrane</keyword>
<dbReference type="Pfam" id="PF15481">
    <property type="entry name" value="CPG4"/>
    <property type="match status" value="1"/>
</dbReference>
<accession>A0A0N4YMV3</accession>
<dbReference type="EMBL" id="UYSL01023497">
    <property type="protein sequence ID" value="VDL82260.1"/>
    <property type="molecule type" value="Genomic_DNA"/>
</dbReference>
<evidence type="ECO:0000256" key="3">
    <source>
        <dbReference type="SAM" id="SignalP"/>
    </source>
</evidence>